<evidence type="ECO:0000256" key="6">
    <source>
        <dbReference type="ARBA" id="ARBA00023004"/>
    </source>
</evidence>
<dbReference type="GO" id="GO:0046872">
    <property type="term" value="F:metal ion binding"/>
    <property type="evidence" value="ECO:0007669"/>
    <property type="project" value="UniProtKB-KW"/>
</dbReference>
<evidence type="ECO:0000313" key="11">
    <source>
        <dbReference type="Proteomes" id="UP000605253"/>
    </source>
</evidence>
<dbReference type="Gene3D" id="1.10.8.640">
    <property type="entry name" value="Cytochrome C biogenesis protein"/>
    <property type="match status" value="1"/>
</dbReference>
<reference evidence="10" key="2">
    <citation type="submission" date="2020-09" db="EMBL/GenBank/DDBJ databases">
        <authorList>
            <person name="Sun Q."/>
            <person name="Zhou Y."/>
        </authorList>
    </citation>
    <scope>NUCLEOTIDE SEQUENCE</scope>
    <source>
        <strain evidence="10">CGMCC 1.12181</strain>
    </source>
</reference>
<dbReference type="AlphaFoldDB" id="A0A917FNE0"/>
<evidence type="ECO:0000256" key="4">
    <source>
        <dbReference type="ARBA" id="ARBA00022729"/>
    </source>
</evidence>
<gene>
    <name evidence="10" type="ORF">GCM10011365_16070</name>
</gene>
<dbReference type="PANTHER" id="PTHR47870:SF1">
    <property type="entry name" value="CYTOCHROME C-TYPE BIOGENESIS PROTEIN CCMH"/>
    <property type="match status" value="1"/>
</dbReference>
<keyword evidence="5" id="KW-0201">Cytochrome c-type biogenesis</keyword>
<evidence type="ECO:0000259" key="9">
    <source>
        <dbReference type="Pfam" id="PF03918"/>
    </source>
</evidence>
<proteinExistence type="inferred from homology"/>
<dbReference type="InterPro" id="IPR051263">
    <property type="entry name" value="C-type_cytochrome_biogenesis"/>
</dbReference>
<dbReference type="EMBL" id="BMEO01000006">
    <property type="protein sequence ID" value="GGF95503.1"/>
    <property type="molecule type" value="Genomic_DNA"/>
</dbReference>
<accession>A0A917FNE0</accession>
<comment type="function">
    <text evidence="7">Possible subunit of a heme lyase.</text>
</comment>
<organism evidence="10 11">
    <name type="scientific">Marinicella pacifica</name>
    <dbReference type="NCBI Taxonomy" id="1171543"/>
    <lineage>
        <taxon>Bacteria</taxon>
        <taxon>Pseudomonadati</taxon>
        <taxon>Pseudomonadota</taxon>
        <taxon>Gammaproteobacteria</taxon>
        <taxon>Lysobacterales</taxon>
        <taxon>Marinicellaceae</taxon>
        <taxon>Marinicella</taxon>
    </lineage>
</organism>
<protein>
    <recommendedName>
        <fullName evidence="7">Cytochrome c-type biogenesis protein</fullName>
    </recommendedName>
</protein>
<keyword evidence="8" id="KW-0175">Coiled coil</keyword>
<keyword evidence="7" id="KW-0472">Membrane</keyword>
<dbReference type="FunFam" id="1.10.8.640:FF:000001">
    <property type="entry name" value="Cytochrome c-type biogenesis protein"/>
    <property type="match status" value="1"/>
</dbReference>
<reference evidence="10" key="1">
    <citation type="journal article" date="2014" name="Int. J. Syst. Evol. Microbiol.">
        <title>Complete genome sequence of Corynebacterium casei LMG S-19264T (=DSM 44701T), isolated from a smear-ripened cheese.</title>
        <authorList>
            <consortium name="US DOE Joint Genome Institute (JGI-PGF)"/>
            <person name="Walter F."/>
            <person name="Albersmeier A."/>
            <person name="Kalinowski J."/>
            <person name="Ruckert C."/>
        </authorList>
    </citation>
    <scope>NUCLEOTIDE SEQUENCE</scope>
    <source>
        <strain evidence="10">CGMCC 1.12181</strain>
    </source>
</reference>
<dbReference type="PANTHER" id="PTHR47870">
    <property type="entry name" value="CYTOCHROME C-TYPE BIOGENESIS PROTEIN CCMH"/>
    <property type="match status" value="1"/>
</dbReference>
<evidence type="ECO:0000256" key="8">
    <source>
        <dbReference type="SAM" id="Coils"/>
    </source>
</evidence>
<evidence type="ECO:0000256" key="3">
    <source>
        <dbReference type="ARBA" id="ARBA00022723"/>
    </source>
</evidence>
<dbReference type="InterPro" id="IPR005616">
    <property type="entry name" value="CcmH/CycL/Ccl2/NrfF_N"/>
</dbReference>
<keyword evidence="4 7" id="KW-0732">Signal</keyword>
<dbReference type="Pfam" id="PF03918">
    <property type="entry name" value="CcmH"/>
    <property type="match status" value="1"/>
</dbReference>
<name>A0A917FNE0_9GAMM</name>
<comment type="caution">
    <text evidence="10">The sequence shown here is derived from an EMBL/GenBank/DDBJ whole genome shotgun (WGS) entry which is preliminary data.</text>
</comment>
<evidence type="ECO:0000256" key="7">
    <source>
        <dbReference type="RuleBase" id="RU364112"/>
    </source>
</evidence>
<feature type="coiled-coil region" evidence="8">
    <location>
        <begin position="19"/>
        <end position="53"/>
    </location>
</feature>
<feature type="transmembrane region" description="Helical" evidence="7">
    <location>
        <begin position="101"/>
        <end position="122"/>
    </location>
</feature>
<evidence type="ECO:0000256" key="2">
    <source>
        <dbReference type="ARBA" id="ARBA00022617"/>
    </source>
</evidence>
<comment type="similarity">
    <text evidence="1 7">Belongs to the CcmH/CycL/Ccl2/NrfF family.</text>
</comment>
<dbReference type="GO" id="GO:0017004">
    <property type="term" value="P:cytochrome complex assembly"/>
    <property type="evidence" value="ECO:0007669"/>
    <property type="project" value="UniProtKB-KW"/>
</dbReference>
<evidence type="ECO:0000256" key="1">
    <source>
        <dbReference type="ARBA" id="ARBA00010342"/>
    </source>
</evidence>
<feature type="domain" description="CcmH/CycL/Ccl2/NrfF N-terminal" evidence="9">
    <location>
        <begin position="7"/>
        <end position="126"/>
    </location>
</feature>
<keyword evidence="2 7" id="KW-0349">Heme</keyword>
<keyword evidence="7" id="KW-1133">Transmembrane helix</keyword>
<dbReference type="InterPro" id="IPR038297">
    <property type="entry name" value="CcmH/CycL/NrfF/Ccl2_sf"/>
</dbReference>
<dbReference type="CDD" id="cd16378">
    <property type="entry name" value="CcmH_N"/>
    <property type="match status" value="1"/>
</dbReference>
<keyword evidence="6 7" id="KW-0408">Iron</keyword>
<sequence length="127" mass="14818">MRLFFIIISLITSGHVNAIEVYDFKNEQQRELYQELTEELRCLVCQNQNLADSDADLAKDLKDQVAEFVINGQDKDTILAYMVQRYGDFVTYNPPLNPSTFFLWFSPFMVLLLGAVILIYNIRKKQK</sequence>
<keyword evidence="7" id="KW-0812">Transmembrane</keyword>
<evidence type="ECO:0000256" key="5">
    <source>
        <dbReference type="ARBA" id="ARBA00022748"/>
    </source>
</evidence>
<dbReference type="GO" id="GO:0005886">
    <property type="term" value="C:plasma membrane"/>
    <property type="evidence" value="ECO:0007669"/>
    <property type="project" value="TreeGrafter"/>
</dbReference>
<evidence type="ECO:0000313" key="10">
    <source>
        <dbReference type="EMBL" id="GGF95503.1"/>
    </source>
</evidence>
<dbReference type="RefSeq" id="WP_188365212.1">
    <property type="nucleotide sequence ID" value="NZ_BAABJF010000001.1"/>
</dbReference>
<keyword evidence="11" id="KW-1185">Reference proteome</keyword>
<keyword evidence="3 7" id="KW-0479">Metal-binding</keyword>
<dbReference type="Proteomes" id="UP000605253">
    <property type="component" value="Unassembled WGS sequence"/>
</dbReference>